<evidence type="ECO:0000313" key="3">
    <source>
        <dbReference type="Proteomes" id="UP001066276"/>
    </source>
</evidence>
<keyword evidence="3" id="KW-1185">Reference proteome</keyword>
<protein>
    <submittedName>
        <fullName evidence="2">Uncharacterized protein</fullName>
    </submittedName>
</protein>
<dbReference type="Proteomes" id="UP001066276">
    <property type="component" value="Chromosome 9"/>
</dbReference>
<proteinExistence type="predicted"/>
<feature type="compositionally biased region" description="Low complexity" evidence="1">
    <location>
        <begin position="46"/>
        <end position="64"/>
    </location>
</feature>
<name>A0AAV7N8Y1_PLEWA</name>
<feature type="region of interest" description="Disordered" evidence="1">
    <location>
        <begin position="1"/>
        <end position="74"/>
    </location>
</feature>
<evidence type="ECO:0000256" key="1">
    <source>
        <dbReference type="SAM" id="MobiDB-lite"/>
    </source>
</evidence>
<sequence>MRARRCVVTPAGARNHPLADGPRAAHAHCVQGRGSSRNKTNRERSGSGSVVGGARRSSVRVTGRYRPSGAGPREPFIHCWRI</sequence>
<comment type="caution">
    <text evidence="2">The sequence shown here is derived from an EMBL/GenBank/DDBJ whole genome shotgun (WGS) entry which is preliminary data.</text>
</comment>
<dbReference type="EMBL" id="JANPWB010000013">
    <property type="protein sequence ID" value="KAJ1111109.1"/>
    <property type="molecule type" value="Genomic_DNA"/>
</dbReference>
<gene>
    <name evidence="2" type="ORF">NDU88_008447</name>
</gene>
<organism evidence="2 3">
    <name type="scientific">Pleurodeles waltl</name>
    <name type="common">Iberian ribbed newt</name>
    <dbReference type="NCBI Taxonomy" id="8319"/>
    <lineage>
        <taxon>Eukaryota</taxon>
        <taxon>Metazoa</taxon>
        <taxon>Chordata</taxon>
        <taxon>Craniata</taxon>
        <taxon>Vertebrata</taxon>
        <taxon>Euteleostomi</taxon>
        <taxon>Amphibia</taxon>
        <taxon>Batrachia</taxon>
        <taxon>Caudata</taxon>
        <taxon>Salamandroidea</taxon>
        <taxon>Salamandridae</taxon>
        <taxon>Pleurodelinae</taxon>
        <taxon>Pleurodeles</taxon>
    </lineage>
</organism>
<accession>A0AAV7N8Y1</accession>
<evidence type="ECO:0000313" key="2">
    <source>
        <dbReference type="EMBL" id="KAJ1111109.1"/>
    </source>
</evidence>
<dbReference type="AlphaFoldDB" id="A0AAV7N8Y1"/>
<reference evidence="2" key="1">
    <citation type="journal article" date="2022" name="bioRxiv">
        <title>Sequencing and chromosome-scale assembly of the giantPleurodeles waltlgenome.</title>
        <authorList>
            <person name="Brown T."/>
            <person name="Elewa A."/>
            <person name="Iarovenko S."/>
            <person name="Subramanian E."/>
            <person name="Araus A.J."/>
            <person name="Petzold A."/>
            <person name="Susuki M."/>
            <person name="Suzuki K.-i.T."/>
            <person name="Hayashi T."/>
            <person name="Toyoda A."/>
            <person name="Oliveira C."/>
            <person name="Osipova E."/>
            <person name="Leigh N.D."/>
            <person name="Simon A."/>
            <person name="Yun M.H."/>
        </authorList>
    </citation>
    <scope>NUCLEOTIDE SEQUENCE</scope>
    <source>
        <strain evidence="2">20211129_DDA</strain>
        <tissue evidence="2">Liver</tissue>
    </source>
</reference>